<dbReference type="GO" id="GO:0006465">
    <property type="term" value="P:signal peptide processing"/>
    <property type="evidence" value="ECO:0007669"/>
    <property type="project" value="InterPro"/>
</dbReference>
<dbReference type="InterPro" id="IPR019533">
    <property type="entry name" value="Peptidase_S26"/>
</dbReference>
<name>A0A6M3J2R9_9ZZZZ</name>
<organism evidence="1">
    <name type="scientific">viral metagenome</name>
    <dbReference type="NCBI Taxonomy" id="1070528"/>
    <lineage>
        <taxon>unclassified sequences</taxon>
        <taxon>metagenomes</taxon>
        <taxon>organismal metagenomes</taxon>
    </lineage>
</organism>
<dbReference type="AlphaFoldDB" id="A0A6M3J2R9"/>
<proteinExistence type="predicted"/>
<accession>A0A6M3J2R9</accession>
<dbReference type="EMBL" id="MT141513">
    <property type="protein sequence ID" value="QJA64110.1"/>
    <property type="molecule type" value="Genomic_DNA"/>
</dbReference>
<evidence type="ECO:0000313" key="1">
    <source>
        <dbReference type="EMBL" id="QJA64110.1"/>
    </source>
</evidence>
<sequence>MWELIRALFQVFKSGNPTGNVPSPRYDIPDDYEFLETTVLNTNSMEPLIDVGHTVLLSDKPEFIDNLKVGDIIIWEIEGRRIIHSVVEVGNDGEWYCRTKGLNLNQRDPDIIRRKDILYAVLGVYWSKSKYSLTAEIGD</sequence>
<dbReference type="CDD" id="cd06530">
    <property type="entry name" value="S26_SPase_I"/>
    <property type="match status" value="1"/>
</dbReference>
<reference evidence="1" key="1">
    <citation type="submission" date="2020-03" db="EMBL/GenBank/DDBJ databases">
        <title>The deep terrestrial virosphere.</title>
        <authorList>
            <person name="Holmfeldt K."/>
            <person name="Nilsson E."/>
            <person name="Simone D."/>
            <person name="Lopez-Fernandez M."/>
            <person name="Wu X."/>
            <person name="de Brujin I."/>
            <person name="Lundin D."/>
            <person name="Andersson A."/>
            <person name="Bertilsson S."/>
            <person name="Dopson M."/>
        </authorList>
    </citation>
    <scope>NUCLEOTIDE SEQUENCE</scope>
    <source>
        <strain evidence="1">MM415B00536</strain>
    </source>
</reference>
<dbReference type="SUPFAM" id="SSF51306">
    <property type="entry name" value="LexA/Signal peptidase"/>
    <property type="match status" value="1"/>
</dbReference>
<dbReference type="InterPro" id="IPR036286">
    <property type="entry name" value="LexA/Signal_pep-like_sf"/>
</dbReference>
<protein>
    <submittedName>
        <fullName evidence="1">Putative peptidase</fullName>
    </submittedName>
</protein>
<dbReference type="GO" id="GO:0004252">
    <property type="term" value="F:serine-type endopeptidase activity"/>
    <property type="evidence" value="ECO:0007669"/>
    <property type="project" value="InterPro"/>
</dbReference>
<gene>
    <name evidence="1" type="ORF">MM415B00536_0011</name>
</gene>